<gene>
    <name evidence="2" type="ORF">Hokovirus_3_31</name>
</gene>
<keyword evidence="1" id="KW-0472">Membrane</keyword>
<proteinExistence type="predicted"/>
<protein>
    <submittedName>
        <fullName evidence="2">Uncharacterized protein</fullName>
    </submittedName>
</protein>
<sequence>MQSSKYLLLLFGIFCIYHNYYIGEKVLTINRYSLISNHKNYTQHIIPKVYDFYDDSYNCSKKNINGSCPLNFKCTKYEIDGLKYKYTRYACIDPNLEQNLYSECHYMFIEHEKNSGFFCLELIIMYTIFVKLIIVILFLICYCIGFIFKKVFCNYYSNLRKKIKTHELIILQIDYRLVFYTPITSLTIFNMLRGFTCLFNRHLINSCFSLDNVEILPWQDIIVHYILEIITLVVVIITIKNMAIKYEKIYKKIM</sequence>
<feature type="transmembrane region" description="Helical" evidence="1">
    <location>
        <begin position="123"/>
        <end position="148"/>
    </location>
</feature>
<evidence type="ECO:0000313" key="2">
    <source>
        <dbReference type="EMBL" id="ARF10758.1"/>
    </source>
</evidence>
<organism evidence="2">
    <name type="scientific">Hokovirus HKV1</name>
    <dbReference type="NCBI Taxonomy" id="1977638"/>
    <lineage>
        <taxon>Viruses</taxon>
        <taxon>Varidnaviria</taxon>
        <taxon>Bamfordvirae</taxon>
        <taxon>Nucleocytoviricota</taxon>
        <taxon>Megaviricetes</taxon>
        <taxon>Imitervirales</taxon>
        <taxon>Mimiviridae</taxon>
        <taxon>Klosneuvirinae</taxon>
        <taxon>Hokovirus</taxon>
    </lineage>
</organism>
<dbReference type="EMBL" id="KY684105">
    <property type="protein sequence ID" value="ARF10758.1"/>
    <property type="molecule type" value="Genomic_DNA"/>
</dbReference>
<name>A0A1V0SGK6_9VIRU</name>
<feature type="transmembrane region" description="Helical" evidence="1">
    <location>
        <begin position="222"/>
        <end position="244"/>
    </location>
</feature>
<feature type="transmembrane region" description="Helical" evidence="1">
    <location>
        <begin position="169"/>
        <end position="192"/>
    </location>
</feature>
<keyword evidence="1" id="KW-1133">Transmembrane helix</keyword>
<accession>A0A1V0SGK6</accession>
<evidence type="ECO:0000256" key="1">
    <source>
        <dbReference type="SAM" id="Phobius"/>
    </source>
</evidence>
<reference evidence="2" key="1">
    <citation type="journal article" date="2017" name="Science">
        <title>Giant viruses with an expanded complement of translation system components.</title>
        <authorList>
            <person name="Schulz F."/>
            <person name="Yutin N."/>
            <person name="Ivanova N.N."/>
            <person name="Ortega D.R."/>
            <person name="Lee T.K."/>
            <person name="Vierheilig J."/>
            <person name="Daims H."/>
            <person name="Horn M."/>
            <person name="Wagner M."/>
            <person name="Jensen G.J."/>
            <person name="Kyrpides N.C."/>
            <person name="Koonin E.V."/>
            <person name="Woyke T."/>
        </authorList>
    </citation>
    <scope>NUCLEOTIDE SEQUENCE</scope>
    <source>
        <strain evidence="2">HKV1</strain>
    </source>
</reference>
<keyword evidence="1" id="KW-0812">Transmembrane</keyword>